<feature type="compositionally biased region" description="Basic and acidic residues" evidence="5">
    <location>
        <begin position="227"/>
        <end position="241"/>
    </location>
</feature>
<feature type="domain" description="Peripheral subunit-binding (PSBD)" evidence="7">
    <location>
        <begin position="262"/>
        <end position="299"/>
    </location>
</feature>
<dbReference type="SUPFAM" id="SSF47005">
    <property type="entry name" value="Peripheral subunit-binding domain of 2-oxo acid dehydrogenase complex"/>
    <property type="match status" value="1"/>
</dbReference>
<dbReference type="InterPro" id="IPR000089">
    <property type="entry name" value="Biotin_lipoyl"/>
</dbReference>
<dbReference type="InterPro" id="IPR001078">
    <property type="entry name" value="2-oxoacid_DH_actylTfrase"/>
</dbReference>
<dbReference type="Pfam" id="PF02817">
    <property type="entry name" value="E3_binding"/>
    <property type="match status" value="1"/>
</dbReference>
<dbReference type="RefSeq" id="WP_134776314.1">
    <property type="nucleotide sequence ID" value="NZ_JAYLLN010000002.1"/>
</dbReference>
<proteinExistence type="inferred from homology"/>
<feature type="compositionally biased region" description="Low complexity" evidence="5">
    <location>
        <begin position="242"/>
        <end position="256"/>
    </location>
</feature>
<name>A0ABU8I254_9SPHI</name>
<comment type="cofactor">
    <cofactor evidence="1 4">
        <name>(R)-lipoate</name>
        <dbReference type="ChEBI" id="CHEBI:83088"/>
    </cofactor>
</comment>
<gene>
    <name evidence="8" type="ORF">VJ786_01290</name>
</gene>
<comment type="similarity">
    <text evidence="2 4">Belongs to the 2-oxoacid dehydrogenase family.</text>
</comment>
<evidence type="ECO:0000256" key="4">
    <source>
        <dbReference type="RuleBase" id="RU003423"/>
    </source>
</evidence>
<protein>
    <recommendedName>
        <fullName evidence="4">Dihydrolipoamide acetyltransferase component of pyruvate dehydrogenase complex</fullName>
        <ecNumber evidence="4">2.3.1.-</ecNumber>
    </recommendedName>
</protein>
<dbReference type="InterPro" id="IPR045257">
    <property type="entry name" value="E2/Pdx1"/>
</dbReference>
<dbReference type="EC" id="2.3.1.-" evidence="4"/>
<dbReference type="InterPro" id="IPR004167">
    <property type="entry name" value="PSBD"/>
</dbReference>
<dbReference type="EMBL" id="JAYLLN010000002">
    <property type="protein sequence ID" value="MEI5983526.1"/>
    <property type="molecule type" value="Genomic_DNA"/>
</dbReference>
<feature type="compositionally biased region" description="Basic and acidic residues" evidence="5">
    <location>
        <begin position="89"/>
        <end position="115"/>
    </location>
</feature>
<dbReference type="InterPro" id="IPR003016">
    <property type="entry name" value="2-oxoA_DH_lipoyl-BS"/>
</dbReference>
<reference evidence="8 9" key="1">
    <citation type="submission" date="2024-01" db="EMBL/GenBank/DDBJ databases">
        <title>Sphingobacterium tenebrionis sp. nov., a novel endophyte isolated from tenebrio molitor intestines.</title>
        <authorList>
            <person name="Zhang C."/>
        </authorList>
    </citation>
    <scope>NUCLEOTIDE SEQUENCE [LARGE SCALE GENOMIC DNA]</scope>
    <source>
        <strain evidence="8 9">PU5-4</strain>
    </source>
</reference>
<dbReference type="Gene3D" id="2.40.50.100">
    <property type="match status" value="2"/>
</dbReference>
<organism evidence="8 9">
    <name type="scientific">Sphingobacterium tenebrionis</name>
    <dbReference type="NCBI Taxonomy" id="3111775"/>
    <lineage>
        <taxon>Bacteria</taxon>
        <taxon>Pseudomonadati</taxon>
        <taxon>Bacteroidota</taxon>
        <taxon>Sphingobacteriia</taxon>
        <taxon>Sphingobacteriales</taxon>
        <taxon>Sphingobacteriaceae</taxon>
        <taxon>Sphingobacterium</taxon>
    </lineage>
</organism>
<dbReference type="InterPro" id="IPR036625">
    <property type="entry name" value="E3-bd_dom_sf"/>
</dbReference>
<dbReference type="Pfam" id="PF00198">
    <property type="entry name" value="2-oxoacid_dh"/>
    <property type="match status" value="1"/>
</dbReference>
<evidence type="ECO:0000256" key="3">
    <source>
        <dbReference type="ARBA" id="ARBA00022823"/>
    </source>
</evidence>
<evidence type="ECO:0000259" key="6">
    <source>
        <dbReference type="PROSITE" id="PS50968"/>
    </source>
</evidence>
<dbReference type="PROSITE" id="PS00189">
    <property type="entry name" value="LIPOYL"/>
    <property type="match status" value="2"/>
</dbReference>
<dbReference type="InterPro" id="IPR023213">
    <property type="entry name" value="CAT-like_dom_sf"/>
</dbReference>
<comment type="caution">
    <text evidence="8">The sequence shown here is derived from an EMBL/GenBank/DDBJ whole genome shotgun (WGS) entry which is preliminary data.</text>
</comment>
<feature type="domain" description="Lipoyl-binding" evidence="6">
    <location>
        <begin position="132"/>
        <end position="207"/>
    </location>
</feature>
<accession>A0ABU8I254</accession>
<dbReference type="PROSITE" id="PS50968">
    <property type="entry name" value="BIOTINYL_LIPOYL"/>
    <property type="match status" value="2"/>
</dbReference>
<evidence type="ECO:0000313" key="8">
    <source>
        <dbReference type="EMBL" id="MEI5983526.1"/>
    </source>
</evidence>
<dbReference type="CDD" id="cd06849">
    <property type="entry name" value="lipoyl_domain"/>
    <property type="match status" value="2"/>
</dbReference>
<dbReference type="PANTHER" id="PTHR23151:SF90">
    <property type="entry name" value="DIHYDROLIPOYLLYSINE-RESIDUE ACETYLTRANSFERASE COMPONENT OF PYRUVATE DEHYDROGENASE COMPLEX, MITOCHONDRIAL-RELATED"/>
    <property type="match status" value="1"/>
</dbReference>
<dbReference type="SUPFAM" id="SSF52777">
    <property type="entry name" value="CoA-dependent acyltransferases"/>
    <property type="match status" value="1"/>
</dbReference>
<dbReference type="Gene3D" id="4.10.320.10">
    <property type="entry name" value="E3-binding domain"/>
    <property type="match status" value="1"/>
</dbReference>
<keyword evidence="9" id="KW-1185">Reference proteome</keyword>
<dbReference type="InterPro" id="IPR011053">
    <property type="entry name" value="Single_hybrid_motif"/>
</dbReference>
<keyword evidence="4" id="KW-0012">Acyltransferase</keyword>
<evidence type="ECO:0000256" key="1">
    <source>
        <dbReference type="ARBA" id="ARBA00001938"/>
    </source>
</evidence>
<evidence type="ECO:0000259" key="7">
    <source>
        <dbReference type="PROSITE" id="PS51826"/>
    </source>
</evidence>
<evidence type="ECO:0000256" key="5">
    <source>
        <dbReference type="SAM" id="MobiDB-lite"/>
    </source>
</evidence>
<sequence length="557" mass="58894">MAEVVRMPKMSDTMTEGVIAKWHKKVGDKVNSGDLVAEIETDKATMDFESYQEGTLLYIGPKEGEAVAIDAVIAVLGEEGEDYEALLKDDGSAAPAKKEEEKAEPAKEESSKEESSNEEATGSNVTAEDLGVTVITMPLLSDTMTEGVIAQWNFKVGDTIKSDDAIADVETDKATMEVTAYADGTLLYVGVEAGQAAKVNDIIAIVGPAGTDVTPLLNQKSAAPAKGEAKKDDAKPAEEKANAAAPAESGSAPVAADDSRVKASPLARKIAKDKGIDLNQVKGSAENGRIVKKDVENFVPSAAPAAAAASAPAKSSDAEVKTISLPTYIGEERYTEKPVNQMRKTIARRLGESLFTAPHFYLTVSIDMDNAMSARAQINEVAPVKVSFNDMVIKAVAVALKQHPNVNSSWLGDKIRYNEHTNIGVAMAVEDGLLVPVIRFADGKSLSHISAEVKDYAQKAKAKKLQPADWEGSTFTVSNLGMFGIDEFTSIINSPDGAILSVGAIQQVPVVKNGAVVPGNIMKLTLGCDHRVVDGATGAQFLQTLKGLLEAPIRLLA</sequence>
<keyword evidence="3 4" id="KW-0450">Lipoyl</keyword>
<keyword evidence="4" id="KW-0808">Transferase</keyword>
<dbReference type="Pfam" id="PF00364">
    <property type="entry name" value="Biotin_lipoyl"/>
    <property type="match status" value="2"/>
</dbReference>
<feature type="domain" description="Lipoyl-binding" evidence="6">
    <location>
        <begin position="2"/>
        <end position="77"/>
    </location>
</feature>
<dbReference type="Proteomes" id="UP001363035">
    <property type="component" value="Unassembled WGS sequence"/>
</dbReference>
<dbReference type="SUPFAM" id="SSF51230">
    <property type="entry name" value="Single hybrid motif"/>
    <property type="match status" value="2"/>
</dbReference>
<evidence type="ECO:0000256" key="2">
    <source>
        <dbReference type="ARBA" id="ARBA00007317"/>
    </source>
</evidence>
<feature type="region of interest" description="Disordered" evidence="5">
    <location>
        <begin position="89"/>
        <end position="126"/>
    </location>
</feature>
<dbReference type="Gene3D" id="3.30.559.10">
    <property type="entry name" value="Chloramphenicol acetyltransferase-like domain"/>
    <property type="match status" value="1"/>
</dbReference>
<dbReference type="PROSITE" id="PS51826">
    <property type="entry name" value="PSBD"/>
    <property type="match status" value="1"/>
</dbReference>
<evidence type="ECO:0000313" key="9">
    <source>
        <dbReference type="Proteomes" id="UP001363035"/>
    </source>
</evidence>
<feature type="region of interest" description="Disordered" evidence="5">
    <location>
        <begin position="217"/>
        <end position="260"/>
    </location>
</feature>
<dbReference type="PANTHER" id="PTHR23151">
    <property type="entry name" value="DIHYDROLIPOAMIDE ACETYL/SUCCINYL-TRANSFERASE-RELATED"/>
    <property type="match status" value="1"/>
</dbReference>